<dbReference type="GO" id="GO:0030213">
    <property type="term" value="P:hyaluronan biosynthetic process"/>
    <property type="evidence" value="ECO:0007669"/>
    <property type="project" value="TreeGrafter"/>
</dbReference>
<dbReference type="AlphaFoldDB" id="C0QEI2"/>
<dbReference type="CAZy" id="GT2">
    <property type="family name" value="Glycosyltransferase Family 2"/>
</dbReference>
<gene>
    <name evidence="7" type="primary">hasA</name>
    <name evidence="7" type="ordered locus">HRM2_22260</name>
</gene>
<dbReference type="CDD" id="cd06423">
    <property type="entry name" value="CESA_like"/>
    <property type="match status" value="1"/>
</dbReference>
<sequence length="465" mass="52383">MVLRTNPGSKLKKTKRIAALICIAIVVFAAYKSVIHGASMVNFLMDTSLGKVFVQFCGVFMVLTFAELAWRAVLVMKYRPIESCEDEQLPVCTVIVPAYNEGRQVFVTLESLAASDYPRDKIKIIAVDDGSVDDTWKWIQKARRTLGDRIVTIKQPCNKGKRHALHAGFKKSIGEVLVTVDSDSTVDTDTLRNMVTPFVVDKNVGAVAGNVRVLNMDKGIIPKMLDVVFVYSFDFIRASQSMVKAVMCTPGALSAYRRNVVMDVLHEWLNQKFCGQPANIGEDRAMTNLILRQGHHVLFQQNARVYTEVPVNYVTLCKMYLRWARSNIRETIAMTRFIFKPFRKGSKLGARINLVSGWMALTKAQLFLVITWGLMVWHPLTFGINTMLGVIISSSLAATIYAWKFGRLAALWSFVYGFYFFISLFWIKPYALLTPHKSGWLTRQVETRSATAGKTVFLQKVKTAA</sequence>
<reference evidence="7 8" key="1">
    <citation type="journal article" date="2009" name="Environ. Microbiol.">
        <title>Genome sequence of Desulfobacterium autotrophicum HRM2, a marine sulfate reducer oxidizing organic carbon completely to carbon dioxide.</title>
        <authorList>
            <person name="Strittmatter A.W."/>
            <person name="Liesegang H."/>
            <person name="Rabus R."/>
            <person name="Decker I."/>
            <person name="Amann J."/>
            <person name="Andres S."/>
            <person name="Henne A."/>
            <person name="Fricke W.F."/>
            <person name="Martinez-Arias R."/>
            <person name="Bartels D."/>
            <person name="Goesmann A."/>
            <person name="Krause L."/>
            <person name="Puehler A."/>
            <person name="Klenk H.P."/>
            <person name="Richter M."/>
            <person name="Schuler M."/>
            <person name="Gloeckner F.O."/>
            <person name="Meyerdierks A."/>
            <person name="Gottschalk G."/>
            <person name="Amann R."/>
        </authorList>
    </citation>
    <scope>NUCLEOTIDE SEQUENCE [LARGE SCALE GENOMIC DNA]</scope>
    <source>
        <strain evidence="8">ATCC 43914 / DSM 3382 / HRM2</strain>
    </source>
</reference>
<evidence type="ECO:0000256" key="3">
    <source>
        <dbReference type="ARBA" id="ARBA00022676"/>
    </source>
</evidence>
<dbReference type="HOGENOM" id="CLU_029695_4_2_7"/>
<dbReference type="eggNOG" id="COG1215">
    <property type="taxonomic scope" value="Bacteria"/>
</dbReference>
<dbReference type="GO" id="GO:0050501">
    <property type="term" value="F:hyaluronan synthase activity"/>
    <property type="evidence" value="ECO:0007669"/>
    <property type="project" value="TreeGrafter"/>
</dbReference>
<dbReference type="OrthoDB" id="276604at2"/>
<keyword evidence="6" id="KW-1133">Transmembrane helix</keyword>
<dbReference type="PANTHER" id="PTHR22913:SF12">
    <property type="entry name" value="MANNURONAN SYNTHASE"/>
    <property type="match status" value="1"/>
</dbReference>
<evidence type="ECO:0000313" key="7">
    <source>
        <dbReference type="EMBL" id="ACN15324.1"/>
    </source>
</evidence>
<evidence type="ECO:0000256" key="5">
    <source>
        <dbReference type="ARBA" id="ARBA00023136"/>
    </source>
</evidence>
<keyword evidence="5 6" id="KW-0472">Membrane</keyword>
<proteinExistence type="predicted"/>
<dbReference type="InterPro" id="IPR029044">
    <property type="entry name" value="Nucleotide-diphossugar_trans"/>
</dbReference>
<dbReference type="EC" id="2.4.1.212" evidence="7"/>
<keyword evidence="2" id="KW-1003">Cell membrane</keyword>
<feature type="transmembrane region" description="Helical" evidence="6">
    <location>
        <begin position="352"/>
        <end position="374"/>
    </location>
</feature>
<dbReference type="PANTHER" id="PTHR22913">
    <property type="entry name" value="HYALURONAN SYNTHASE"/>
    <property type="match status" value="1"/>
</dbReference>
<organism evidence="7 8">
    <name type="scientific">Desulforapulum autotrophicum (strain ATCC 43914 / DSM 3382 / VKM B-1955 / HRM2)</name>
    <name type="common">Desulfobacterium autotrophicum</name>
    <dbReference type="NCBI Taxonomy" id="177437"/>
    <lineage>
        <taxon>Bacteria</taxon>
        <taxon>Pseudomonadati</taxon>
        <taxon>Thermodesulfobacteriota</taxon>
        <taxon>Desulfobacteria</taxon>
        <taxon>Desulfobacterales</taxon>
        <taxon>Desulfobacteraceae</taxon>
        <taxon>Desulforapulum</taxon>
    </lineage>
</organism>
<evidence type="ECO:0000313" key="8">
    <source>
        <dbReference type="Proteomes" id="UP000000442"/>
    </source>
</evidence>
<evidence type="ECO:0000256" key="4">
    <source>
        <dbReference type="ARBA" id="ARBA00022679"/>
    </source>
</evidence>
<dbReference type="RefSeq" id="WP_015904093.1">
    <property type="nucleotide sequence ID" value="NC_012108.1"/>
</dbReference>
<protein>
    <submittedName>
        <fullName evidence="7">HasA</fullName>
        <ecNumber evidence="7">2.4.1.212</ecNumber>
    </submittedName>
</protein>
<dbReference type="GO" id="GO:0085029">
    <property type="term" value="P:extracellular matrix assembly"/>
    <property type="evidence" value="ECO:0007669"/>
    <property type="project" value="TreeGrafter"/>
</dbReference>
<dbReference type="STRING" id="177437.HRM2_22260"/>
<evidence type="ECO:0000256" key="6">
    <source>
        <dbReference type="SAM" id="Phobius"/>
    </source>
</evidence>
<dbReference type="Gene3D" id="3.90.550.10">
    <property type="entry name" value="Spore Coat Polysaccharide Biosynthesis Protein SpsA, Chain A"/>
    <property type="match status" value="1"/>
</dbReference>
<dbReference type="Pfam" id="PF13641">
    <property type="entry name" value="Glyco_tranf_2_3"/>
    <property type="match status" value="1"/>
</dbReference>
<evidence type="ECO:0000256" key="2">
    <source>
        <dbReference type="ARBA" id="ARBA00022475"/>
    </source>
</evidence>
<evidence type="ECO:0000256" key="1">
    <source>
        <dbReference type="ARBA" id="ARBA00004236"/>
    </source>
</evidence>
<comment type="subcellular location">
    <subcellularLocation>
        <location evidence="1">Cell membrane</location>
    </subcellularLocation>
</comment>
<dbReference type="SUPFAM" id="SSF53448">
    <property type="entry name" value="Nucleotide-diphospho-sugar transferases"/>
    <property type="match status" value="1"/>
</dbReference>
<feature type="transmembrane region" description="Helical" evidence="6">
    <location>
        <begin position="408"/>
        <end position="427"/>
    </location>
</feature>
<feature type="transmembrane region" description="Helical" evidence="6">
    <location>
        <begin position="380"/>
        <end position="401"/>
    </location>
</feature>
<dbReference type="GO" id="GO:0005886">
    <property type="term" value="C:plasma membrane"/>
    <property type="evidence" value="ECO:0007669"/>
    <property type="project" value="UniProtKB-SubCell"/>
</dbReference>
<dbReference type="EMBL" id="CP001087">
    <property type="protein sequence ID" value="ACN15324.1"/>
    <property type="molecule type" value="Genomic_DNA"/>
</dbReference>
<dbReference type="Proteomes" id="UP000000442">
    <property type="component" value="Chromosome"/>
</dbReference>
<feature type="transmembrane region" description="Helical" evidence="6">
    <location>
        <begin position="53"/>
        <end position="70"/>
    </location>
</feature>
<keyword evidence="4 7" id="KW-0808">Transferase</keyword>
<accession>C0QEI2</accession>
<keyword evidence="6" id="KW-0812">Transmembrane</keyword>
<dbReference type="KEGG" id="dat:HRM2_22260"/>
<keyword evidence="3 7" id="KW-0328">Glycosyltransferase</keyword>
<keyword evidence="8" id="KW-1185">Reference proteome</keyword>
<name>C0QEI2_DESAH</name>